<gene>
    <name evidence="2" type="ORF">PDIGIT_LOCUS10506</name>
</gene>
<dbReference type="OrthoDB" id="3800288at2759"/>
<evidence type="ECO:0000313" key="3">
    <source>
        <dbReference type="Proteomes" id="UP001152607"/>
    </source>
</evidence>
<dbReference type="Proteomes" id="UP001152607">
    <property type="component" value="Unassembled WGS sequence"/>
</dbReference>
<reference evidence="2" key="1">
    <citation type="submission" date="2023-01" db="EMBL/GenBank/DDBJ databases">
        <authorList>
            <person name="Van Ghelder C."/>
            <person name="Rancurel C."/>
        </authorList>
    </citation>
    <scope>NUCLEOTIDE SEQUENCE</scope>
    <source>
        <strain evidence="2">CNCM I-4278</strain>
    </source>
</reference>
<name>A0A9W4ULA3_9PLEO</name>
<keyword evidence="3" id="KW-1185">Reference proteome</keyword>
<feature type="compositionally biased region" description="Low complexity" evidence="1">
    <location>
        <begin position="203"/>
        <end position="212"/>
    </location>
</feature>
<evidence type="ECO:0000256" key="1">
    <source>
        <dbReference type="SAM" id="MobiDB-lite"/>
    </source>
</evidence>
<organism evidence="2 3">
    <name type="scientific">Periconia digitata</name>
    <dbReference type="NCBI Taxonomy" id="1303443"/>
    <lineage>
        <taxon>Eukaryota</taxon>
        <taxon>Fungi</taxon>
        <taxon>Dikarya</taxon>
        <taxon>Ascomycota</taxon>
        <taxon>Pezizomycotina</taxon>
        <taxon>Dothideomycetes</taxon>
        <taxon>Pleosporomycetidae</taxon>
        <taxon>Pleosporales</taxon>
        <taxon>Massarineae</taxon>
        <taxon>Periconiaceae</taxon>
        <taxon>Periconia</taxon>
    </lineage>
</organism>
<evidence type="ECO:0000313" key="2">
    <source>
        <dbReference type="EMBL" id="CAI6337394.1"/>
    </source>
</evidence>
<dbReference type="AlphaFoldDB" id="A0A9W4ULA3"/>
<protein>
    <submittedName>
        <fullName evidence="2">Uncharacterized protein</fullName>
    </submittedName>
</protein>
<comment type="caution">
    <text evidence="2">The sequence shown here is derived from an EMBL/GenBank/DDBJ whole genome shotgun (WGS) entry which is preliminary data.</text>
</comment>
<feature type="region of interest" description="Disordered" evidence="1">
    <location>
        <begin position="203"/>
        <end position="276"/>
    </location>
</feature>
<accession>A0A9W4ULA3</accession>
<sequence>MADDPFEPSLYREQYEEARKHFDSEKKKCIELVKSNLTDHTIPPYYKMRNCILIVSAMDDWNIADLYRQDAEIQYRVSHHKATEMEDEDSLEILEELRYELDQLKQMLDDDIAKDADNETDSSDFEMEYEGEEAEAENAFGFENTYIGTCDVADAENELEVEAEKIVLPIHPKPKPELKPEPEKRRSNITASVKSIEKFKPLTPTRPVLTTPSYARGTAASVGRSSGRAVMQGGASLQRGLGLSPTRDEQPRGKSPKRRGNVTNIDWQSPNKAKDA</sequence>
<proteinExistence type="predicted"/>
<dbReference type="EMBL" id="CAOQHR010000007">
    <property type="protein sequence ID" value="CAI6337394.1"/>
    <property type="molecule type" value="Genomic_DNA"/>
</dbReference>
<feature type="compositionally biased region" description="Polar residues" evidence="1">
    <location>
        <begin position="261"/>
        <end position="276"/>
    </location>
</feature>